<evidence type="ECO:0000313" key="2">
    <source>
        <dbReference type="Proteomes" id="UP000634919"/>
    </source>
</evidence>
<sequence length="59" mass="6262">MEAIIFMMRSMALKQPKRGPRYPVNPMLVMKAMVVMAAADVIGGRQATAAGARNAGGAR</sequence>
<comment type="caution">
    <text evidence="1">The sequence shown here is derived from an EMBL/GenBank/DDBJ whole genome shotgun (WGS) entry which is preliminary data.</text>
</comment>
<keyword evidence="2" id="KW-1185">Reference proteome</keyword>
<dbReference type="RefSeq" id="WP_225214026.1">
    <property type="nucleotide sequence ID" value="NZ_JACSQK010000003.1"/>
</dbReference>
<proteinExistence type="predicted"/>
<reference evidence="1 2" key="1">
    <citation type="submission" date="2020-08" db="EMBL/GenBank/DDBJ databases">
        <title>A Genomic Blueprint of the Chicken Gut Microbiome.</title>
        <authorList>
            <person name="Gilroy R."/>
            <person name="Ravi A."/>
            <person name="Getino M."/>
            <person name="Pursley I."/>
            <person name="Horton D.L."/>
            <person name="Alikhan N.-F."/>
            <person name="Baker D."/>
            <person name="Gharbi K."/>
            <person name="Hall N."/>
            <person name="Watson M."/>
            <person name="Adriaenssens E.M."/>
            <person name="Foster-Nyarko E."/>
            <person name="Jarju S."/>
            <person name="Secka A."/>
            <person name="Antonio M."/>
            <person name="Oren A."/>
            <person name="Chaudhuri R."/>
            <person name="La Ragione R.M."/>
            <person name="Hildebrand F."/>
            <person name="Pallen M.J."/>
        </authorList>
    </citation>
    <scope>NUCLEOTIDE SEQUENCE [LARGE SCALE GENOMIC DNA]</scope>
    <source>
        <strain evidence="1 2">Sa2CVA6</strain>
    </source>
</reference>
<protein>
    <recommendedName>
        <fullName evidence="3">Transposase</fullName>
    </recommendedName>
</protein>
<evidence type="ECO:0000313" key="1">
    <source>
        <dbReference type="EMBL" id="MBD7960153.1"/>
    </source>
</evidence>
<gene>
    <name evidence="1" type="ORF">H9646_06635</name>
</gene>
<dbReference type="EMBL" id="JACSQK010000003">
    <property type="protein sequence ID" value="MBD7960153.1"/>
    <property type="molecule type" value="Genomic_DNA"/>
</dbReference>
<name>A0ABR8S9J0_9BURK</name>
<accession>A0ABR8S9J0</accession>
<organism evidence="1 2">
    <name type="scientific">Comamonas avium</name>
    <dbReference type="NCBI Taxonomy" id="2762231"/>
    <lineage>
        <taxon>Bacteria</taxon>
        <taxon>Pseudomonadati</taxon>
        <taxon>Pseudomonadota</taxon>
        <taxon>Betaproteobacteria</taxon>
        <taxon>Burkholderiales</taxon>
        <taxon>Comamonadaceae</taxon>
        <taxon>Comamonas</taxon>
    </lineage>
</organism>
<evidence type="ECO:0008006" key="3">
    <source>
        <dbReference type="Google" id="ProtNLM"/>
    </source>
</evidence>
<dbReference type="Proteomes" id="UP000634919">
    <property type="component" value="Unassembled WGS sequence"/>
</dbReference>